<accession>A0A7T2YS32</accession>
<proteinExistence type="predicted"/>
<dbReference type="AlphaFoldDB" id="A0A7T2YS32"/>
<evidence type="ECO:0000313" key="1">
    <source>
        <dbReference type="EMBL" id="QPS80907.1"/>
    </source>
</evidence>
<dbReference type="RefSeq" id="WP_016451062.1">
    <property type="nucleotide sequence ID" value="NZ_CP065748.1"/>
</dbReference>
<keyword evidence="2" id="KW-1185">Reference proteome</keyword>
<sequence>MSTEYLTREQLDKLYGPSFVEMALSDTGADFAELLAGIHAEVDAYVSKQVAMPPHPEAVAQCRPAAAKLVAAMLYVQAPPEAITAGAQEARKFLENVATGKVQLYVAPPSCPPEGGPCMPAFRFAFSSAPRILSDPPRRRV</sequence>
<protein>
    <submittedName>
        <fullName evidence="1">DUF1320 family protein</fullName>
    </submittedName>
</protein>
<dbReference type="InterPro" id="IPR009752">
    <property type="entry name" value="Phage_Mu_GpJ"/>
</dbReference>
<dbReference type="KEGG" id="dla:I6G47_28700"/>
<dbReference type="Pfam" id="PF07030">
    <property type="entry name" value="Phage_Mu_Gp36"/>
    <property type="match status" value="1"/>
</dbReference>
<gene>
    <name evidence="1" type="ORF">I6G47_28700</name>
</gene>
<dbReference type="EMBL" id="CP065748">
    <property type="protein sequence ID" value="QPS80907.1"/>
    <property type="molecule type" value="Genomic_DNA"/>
</dbReference>
<evidence type="ECO:0000313" key="2">
    <source>
        <dbReference type="Proteomes" id="UP000595064"/>
    </source>
</evidence>
<organism evidence="1 2">
    <name type="scientific">Delftia lacustris</name>
    <dbReference type="NCBI Taxonomy" id="558537"/>
    <lineage>
        <taxon>Bacteria</taxon>
        <taxon>Pseudomonadati</taxon>
        <taxon>Pseudomonadota</taxon>
        <taxon>Betaproteobacteria</taxon>
        <taxon>Burkholderiales</taxon>
        <taxon>Comamonadaceae</taxon>
        <taxon>Delftia</taxon>
    </lineage>
</organism>
<name>A0A7T2YS32_9BURK</name>
<dbReference type="Proteomes" id="UP000595064">
    <property type="component" value="Chromosome"/>
</dbReference>
<reference evidence="1 2" key="1">
    <citation type="submission" date="2020-12" db="EMBL/GenBank/DDBJ databases">
        <title>FDA dAtabase for Regulatory Grade micrObial Sequences (FDA-ARGOS): Supporting development and validation of Infectious Disease Dx tests.</title>
        <authorList>
            <person name="Sproer C."/>
            <person name="Gronow S."/>
            <person name="Severitt S."/>
            <person name="Schroder I."/>
            <person name="Tallon L."/>
            <person name="Sadzewicz L."/>
            <person name="Zhao X."/>
            <person name="Boylan J."/>
            <person name="Ott S."/>
            <person name="Bowen H."/>
            <person name="Vavikolanu K."/>
            <person name="Mehta A."/>
            <person name="Aluvathingal J."/>
            <person name="Nadendla S."/>
            <person name="Lowell S."/>
            <person name="Myers T."/>
            <person name="Yan Y."/>
            <person name="Sichtig H."/>
        </authorList>
    </citation>
    <scope>NUCLEOTIDE SEQUENCE [LARGE SCALE GENOMIC DNA]</scope>
    <source>
        <strain evidence="1 2">FDAARGOS_890</strain>
    </source>
</reference>